<proteinExistence type="predicted"/>
<comment type="caution">
    <text evidence="1">The sequence shown here is derived from an EMBL/GenBank/DDBJ whole genome shotgun (WGS) entry which is preliminary data.</text>
</comment>
<protein>
    <submittedName>
        <fullName evidence="1">Uncharacterized protein</fullName>
    </submittedName>
</protein>
<dbReference type="STRING" id="247490.KSU1_C0805"/>
<sequence>MLQGKGIGKLDYYIRWALARNTNGLKGANLLKLKTVKYGNSLYLKRAGKTGKCLNSCLP</sequence>
<keyword evidence="2" id="KW-1185">Reference proteome</keyword>
<reference evidence="1 2" key="1">
    <citation type="journal article" date="2012" name="FEBS Lett.">
        <title>Anammox organism KSU-1 expresses a NirK-type copper-containing nitrite reductase instead of a NirS-type with cytochrome cd1.</title>
        <authorList>
            <person name="Hira D."/>
            <person name="Toh H."/>
            <person name="Migita C.T."/>
            <person name="Okubo H."/>
            <person name="Nishiyama T."/>
            <person name="Hattori M."/>
            <person name="Furukawa K."/>
            <person name="Fujii T."/>
        </authorList>
    </citation>
    <scope>NUCLEOTIDE SEQUENCE [LARGE SCALE GENOMIC DNA]</scope>
</reference>
<dbReference type="AlphaFoldDB" id="I3IL06"/>
<gene>
    <name evidence="1" type="ORF">KSU1_C0805</name>
</gene>
<name>I3IL06_9BACT</name>
<dbReference type="Proteomes" id="UP000002985">
    <property type="component" value="Unassembled WGS sequence"/>
</dbReference>
<evidence type="ECO:0000313" key="2">
    <source>
        <dbReference type="Proteomes" id="UP000002985"/>
    </source>
</evidence>
<evidence type="ECO:0000313" key="1">
    <source>
        <dbReference type="EMBL" id="GAB62401.1"/>
    </source>
</evidence>
<accession>I3IL06</accession>
<dbReference type="EMBL" id="BAFH01000003">
    <property type="protein sequence ID" value="GAB62401.1"/>
    <property type="molecule type" value="Genomic_DNA"/>
</dbReference>
<organism evidence="1 2">
    <name type="scientific">Candidatus Jettenia caeni</name>
    <dbReference type="NCBI Taxonomy" id="247490"/>
    <lineage>
        <taxon>Bacteria</taxon>
        <taxon>Pseudomonadati</taxon>
        <taxon>Planctomycetota</taxon>
        <taxon>Candidatus Brocadiia</taxon>
        <taxon>Candidatus Brocadiales</taxon>
        <taxon>Candidatus Brocadiaceae</taxon>
        <taxon>Candidatus Jettenia</taxon>
    </lineage>
</organism>